<dbReference type="RefSeq" id="WP_092881324.1">
    <property type="nucleotide sequence ID" value="NZ_FOOI01000002.1"/>
</dbReference>
<proteinExistence type="predicted"/>
<dbReference type="EMBL" id="FOOI01000002">
    <property type="protein sequence ID" value="SFF81683.1"/>
    <property type="molecule type" value="Genomic_DNA"/>
</dbReference>
<dbReference type="EMBL" id="JACBZA010000001">
    <property type="protein sequence ID" value="NYH81412.1"/>
    <property type="molecule type" value="Genomic_DNA"/>
</dbReference>
<evidence type="ECO:0000313" key="2">
    <source>
        <dbReference type="EMBL" id="NYH81412.1"/>
    </source>
</evidence>
<keyword evidence="5" id="KW-1185">Reference proteome</keyword>
<evidence type="ECO:0000313" key="3">
    <source>
        <dbReference type="EMBL" id="SFF81683.1"/>
    </source>
</evidence>
<keyword evidence="1" id="KW-0812">Transmembrane</keyword>
<dbReference type="AlphaFoldDB" id="A0A1I2LRC2"/>
<name>A0A1I2LRC2_9ACTN</name>
<organism evidence="3 4">
    <name type="scientific">Actinopolymorpha cephalotaxi</name>
    <dbReference type="NCBI Taxonomy" id="504797"/>
    <lineage>
        <taxon>Bacteria</taxon>
        <taxon>Bacillati</taxon>
        <taxon>Actinomycetota</taxon>
        <taxon>Actinomycetes</taxon>
        <taxon>Propionibacteriales</taxon>
        <taxon>Actinopolymorphaceae</taxon>
        <taxon>Actinopolymorpha</taxon>
    </lineage>
</organism>
<protein>
    <submittedName>
        <fullName evidence="2">Integral membrane protein</fullName>
    </submittedName>
</protein>
<accession>A0A1I2LRC2</accession>
<evidence type="ECO:0000256" key="1">
    <source>
        <dbReference type="SAM" id="Phobius"/>
    </source>
</evidence>
<reference evidence="2 5" key="2">
    <citation type="submission" date="2020-07" db="EMBL/GenBank/DDBJ databases">
        <title>Sequencing the genomes of 1000 actinobacteria strains.</title>
        <authorList>
            <person name="Klenk H.-P."/>
        </authorList>
    </citation>
    <scope>NUCLEOTIDE SEQUENCE [LARGE SCALE GENOMIC DNA]</scope>
    <source>
        <strain evidence="2 5">DSM 45117</strain>
    </source>
</reference>
<evidence type="ECO:0000313" key="5">
    <source>
        <dbReference type="Proteomes" id="UP000533017"/>
    </source>
</evidence>
<evidence type="ECO:0000313" key="4">
    <source>
        <dbReference type="Proteomes" id="UP000199052"/>
    </source>
</evidence>
<dbReference type="Proteomes" id="UP000533017">
    <property type="component" value="Unassembled WGS sequence"/>
</dbReference>
<dbReference type="Proteomes" id="UP000199052">
    <property type="component" value="Unassembled WGS sequence"/>
</dbReference>
<feature type="transmembrane region" description="Helical" evidence="1">
    <location>
        <begin position="57"/>
        <end position="75"/>
    </location>
</feature>
<sequence length="79" mass="8764">MNSTQPGEERQGFWTRPGVRRAARFAVVAVIALVFIFENTATTTVRLLVPEVSMPLWGALLIAWALGLLAGTISVRRRR</sequence>
<dbReference type="STRING" id="504797.SAMN05421678_102272"/>
<keyword evidence="1" id="KW-1133">Transmembrane helix</keyword>
<gene>
    <name evidence="2" type="ORF">FHR37_000263</name>
    <name evidence="3" type="ORF">SAMN05421678_102272</name>
</gene>
<keyword evidence="1" id="KW-0472">Membrane</keyword>
<feature type="transmembrane region" description="Helical" evidence="1">
    <location>
        <begin position="21"/>
        <end position="37"/>
    </location>
</feature>
<reference evidence="3 4" key="1">
    <citation type="submission" date="2016-10" db="EMBL/GenBank/DDBJ databases">
        <authorList>
            <person name="de Groot N.N."/>
        </authorList>
    </citation>
    <scope>NUCLEOTIDE SEQUENCE [LARGE SCALE GENOMIC DNA]</scope>
    <source>
        <strain evidence="3 4">CPCC 202808</strain>
    </source>
</reference>